<keyword evidence="3" id="KW-0282">Flagellum</keyword>
<feature type="compositionally biased region" description="Low complexity" evidence="1">
    <location>
        <begin position="196"/>
        <end position="208"/>
    </location>
</feature>
<dbReference type="Proteomes" id="UP000295399">
    <property type="component" value="Unassembled WGS sequence"/>
</dbReference>
<keyword evidence="3" id="KW-0966">Cell projection</keyword>
<proteinExistence type="predicted"/>
<evidence type="ECO:0000259" key="2">
    <source>
        <dbReference type="Pfam" id="PF02120"/>
    </source>
</evidence>
<evidence type="ECO:0000313" key="3">
    <source>
        <dbReference type="EMBL" id="TCP34431.1"/>
    </source>
</evidence>
<sequence>MNPFLSAIGGTHSAPASTFAPGASTGRPDAGSAKALGAAPVFRVVDPALVEARTGAGQPAERPAADTANRADLPTGLRSAFDAFCLASTRQNDPQGLTRALAQADGVNLLNDEEVKQVLADMGLPTSLADQITMVEIPPANPGDPASVGILMLPETAQALGLDAGHMIVARIAPDRAAASADATDQATMGPATGQAAKTARTDAAADATRSDTARAEAREAHGQVGRTPEPLAGAGTGAASDSKLTFLGSLIASAAGRGDAGHGAAFAGTSPTGAGIADLTATGSGGALLSGSDAQALRIGLDGLTAGGGDAALKRLLGGGDPLGPAQTAGASGEADAQRLRQTIADLMFTPPRPVVRAVPTQGGQTGGQAGGQGYGQGQGAAVRSLTGAVQGDGAQGAQSITGMTAQQAQAGAGVLNALARGGTPARYDRQGGRAPASDQTAVQVQRAVAEGQTRFTVQLQPAELGRVAVRLEFDQGRVRANVTADRRETLDLLQRDARSLERALQDAGLETNGDSLEFTLSDDANTALETALGRRENRAGWPGPGGAARQNGADAEPMTGHVIDVRDFIDPRIANGVDITV</sequence>
<dbReference type="InterPro" id="IPR038610">
    <property type="entry name" value="FliK-like_C_sf"/>
</dbReference>
<dbReference type="Gene3D" id="3.30.750.140">
    <property type="match status" value="1"/>
</dbReference>
<reference evidence="3 4" key="1">
    <citation type="submission" date="2019-03" db="EMBL/GenBank/DDBJ databases">
        <title>Genomic Encyclopedia of Type Strains, Phase IV (KMG-IV): sequencing the most valuable type-strain genomes for metagenomic binning, comparative biology and taxonomic classification.</title>
        <authorList>
            <person name="Goeker M."/>
        </authorList>
    </citation>
    <scope>NUCLEOTIDE SEQUENCE [LARGE SCALE GENOMIC DNA]</scope>
    <source>
        <strain evidence="3 4">DSM 2132</strain>
    </source>
</reference>
<feature type="region of interest" description="Disordered" evidence="1">
    <location>
        <begin position="1"/>
        <end position="32"/>
    </location>
</feature>
<feature type="region of interest" description="Disordered" evidence="1">
    <location>
        <begin position="181"/>
        <end position="239"/>
    </location>
</feature>
<dbReference type="Pfam" id="PF02120">
    <property type="entry name" value="Flg_hook"/>
    <property type="match status" value="1"/>
</dbReference>
<gene>
    <name evidence="3" type="ORF">EV659_10557</name>
</gene>
<evidence type="ECO:0000313" key="4">
    <source>
        <dbReference type="Proteomes" id="UP000295399"/>
    </source>
</evidence>
<keyword evidence="3" id="KW-0969">Cilium</keyword>
<dbReference type="InParanoid" id="A0A4R2PJQ2"/>
<accession>A0A4R2PJQ2</accession>
<feature type="domain" description="Flagellar hook-length control protein-like C-terminal" evidence="2">
    <location>
        <begin position="445"/>
        <end position="514"/>
    </location>
</feature>
<evidence type="ECO:0000256" key="1">
    <source>
        <dbReference type="SAM" id="MobiDB-lite"/>
    </source>
</evidence>
<feature type="compositionally biased region" description="Basic and acidic residues" evidence="1">
    <location>
        <begin position="209"/>
        <end position="222"/>
    </location>
</feature>
<comment type="caution">
    <text evidence="3">The sequence shown here is derived from an EMBL/GenBank/DDBJ whole genome shotgun (WGS) entry which is preliminary data.</text>
</comment>
<keyword evidence="4" id="KW-1185">Reference proteome</keyword>
<dbReference type="AlphaFoldDB" id="A0A4R2PJQ2"/>
<organism evidence="3 4">
    <name type="scientific">Rhodothalassium salexigens DSM 2132</name>
    <dbReference type="NCBI Taxonomy" id="1188247"/>
    <lineage>
        <taxon>Bacteria</taxon>
        <taxon>Pseudomonadati</taxon>
        <taxon>Pseudomonadota</taxon>
        <taxon>Alphaproteobacteria</taxon>
        <taxon>Rhodothalassiales</taxon>
        <taxon>Rhodothalassiaceae</taxon>
        <taxon>Rhodothalassium</taxon>
    </lineage>
</organism>
<name>A0A4R2PJQ2_RHOSA</name>
<protein>
    <submittedName>
        <fullName evidence="3">Flagellar hook-length control protein FliK</fullName>
    </submittedName>
</protein>
<dbReference type="EMBL" id="SLXO01000005">
    <property type="protein sequence ID" value="TCP34431.1"/>
    <property type="molecule type" value="Genomic_DNA"/>
</dbReference>
<dbReference type="CDD" id="cd17470">
    <property type="entry name" value="T3SS_Flik_C"/>
    <property type="match status" value="1"/>
</dbReference>
<dbReference type="InterPro" id="IPR021136">
    <property type="entry name" value="Flagellar_hook_control-like_C"/>
</dbReference>